<keyword evidence="4" id="KW-1185">Reference proteome</keyword>
<organism evidence="3 4">
    <name type="scientific">Oceanidesulfovibrio indonesiensis</name>
    <dbReference type="NCBI Taxonomy" id="54767"/>
    <lineage>
        <taxon>Bacteria</taxon>
        <taxon>Pseudomonadati</taxon>
        <taxon>Thermodesulfobacteriota</taxon>
        <taxon>Desulfovibrionia</taxon>
        <taxon>Desulfovibrionales</taxon>
        <taxon>Desulfovibrionaceae</taxon>
        <taxon>Oceanidesulfovibrio</taxon>
    </lineage>
</organism>
<dbReference type="SUPFAM" id="SSF48452">
    <property type="entry name" value="TPR-like"/>
    <property type="match status" value="1"/>
</dbReference>
<dbReference type="Proteomes" id="UP000448292">
    <property type="component" value="Unassembled WGS sequence"/>
</dbReference>
<dbReference type="InterPro" id="IPR011990">
    <property type="entry name" value="TPR-like_helical_dom_sf"/>
</dbReference>
<dbReference type="PROSITE" id="PS50293">
    <property type="entry name" value="TPR_REGION"/>
    <property type="match status" value="1"/>
</dbReference>
<dbReference type="OrthoDB" id="5469953at2"/>
<protein>
    <recommendedName>
        <fullName evidence="5">Tetratricopeptide repeat protein</fullName>
    </recommendedName>
</protein>
<feature type="repeat" description="TPR" evidence="1">
    <location>
        <begin position="254"/>
        <end position="287"/>
    </location>
</feature>
<feature type="compositionally biased region" description="Basic and acidic residues" evidence="2">
    <location>
        <begin position="105"/>
        <end position="155"/>
    </location>
</feature>
<sequence length="312" mass="36654">MVDDNRDDGAGPEGGNSLKGIYSTQEKSAIGAGMTRRVSQRKRYWAVWEPVPGEDSYVVQSLNQNLIPTGSKRRVSSLEFKERFRLEPDFFVDVNADSVRHLWDPEPRESVRKGEPEPEPREPAGDSRRTIYDREERPPRRRREEPPQERRRDEPLFEDVDEPLRQPLDEEQLRVIEAERNARAGYGLGMSHLKRGNMDKAQELLRRVAVEDGHYIPEHKHMFNEFGVGLRKNQLLDLALLHMRRALSLAPYDEHIYHNMARLYYEKGDKAMAVKHLEKSLELNPEFKESMQFLKYLNKRAPKRKKKLRFKI</sequence>
<reference evidence="3 4" key="1">
    <citation type="submission" date="2018-06" db="EMBL/GenBank/DDBJ databases">
        <title>Complete genome of Desulfovibrio indonesiensis P37SLT.</title>
        <authorList>
            <person name="Crispim J.S."/>
            <person name="Vidigal P.M.P."/>
            <person name="Silva L.C.F."/>
            <person name="Laguardia C.N."/>
            <person name="Araujo L.C."/>
            <person name="Dias R.S."/>
            <person name="Sousa M.P."/>
            <person name="Paula S.O."/>
            <person name="Silva C."/>
        </authorList>
    </citation>
    <scope>NUCLEOTIDE SEQUENCE [LARGE SCALE GENOMIC DNA]</scope>
    <source>
        <strain evidence="3 4">P37SLT</strain>
    </source>
</reference>
<comment type="caution">
    <text evidence="3">The sequence shown here is derived from an EMBL/GenBank/DDBJ whole genome shotgun (WGS) entry which is preliminary data.</text>
</comment>
<evidence type="ECO:0000256" key="2">
    <source>
        <dbReference type="SAM" id="MobiDB-lite"/>
    </source>
</evidence>
<dbReference type="Gene3D" id="1.25.40.10">
    <property type="entry name" value="Tetratricopeptide repeat domain"/>
    <property type="match status" value="1"/>
</dbReference>
<dbReference type="InterPro" id="IPR019734">
    <property type="entry name" value="TPR_rpt"/>
</dbReference>
<dbReference type="Pfam" id="PF13174">
    <property type="entry name" value="TPR_6"/>
    <property type="match status" value="1"/>
</dbReference>
<keyword evidence="1" id="KW-0802">TPR repeat</keyword>
<gene>
    <name evidence="3" type="ORF">DPQ33_10590</name>
</gene>
<feature type="region of interest" description="Disordered" evidence="2">
    <location>
        <begin position="105"/>
        <end position="170"/>
    </location>
</feature>
<dbReference type="AlphaFoldDB" id="A0A7M3MET7"/>
<evidence type="ECO:0000313" key="4">
    <source>
        <dbReference type="Proteomes" id="UP000448292"/>
    </source>
</evidence>
<dbReference type="EMBL" id="QMIE01000009">
    <property type="protein sequence ID" value="TVM16854.1"/>
    <property type="molecule type" value="Genomic_DNA"/>
</dbReference>
<proteinExistence type="predicted"/>
<evidence type="ECO:0000313" key="3">
    <source>
        <dbReference type="EMBL" id="TVM16854.1"/>
    </source>
</evidence>
<dbReference type="RefSeq" id="WP_144303196.1">
    <property type="nucleotide sequence ID" value="NZ_QMIE01000009.1"/>
</dbReference>
<evidence type="ECO:0000256" key="1">
    <source>
        <dbReference type="PROSITE-ProRule" id="PRU00339"/>
    </source>
</evidence>
<name>A0A7M3MET7_9BACT</name>
<feature type="region of interest" description="Disordered" evidence="2">
    <location>
        <begin position="1"/>
        <end position="35"/>
    </location>
</feature>
<dbReference type="Pfam" id="PF13181">
    <property type="entry name" value="TPR_8"/>
    <property type="match status" value="1"/>
</dbReference>
<dbReference type="SMART" id="SM00028">
    <property type="entry name" value="TPR"/>
    <property type="match status" value="2"/>
</dbReference>
<evidence type="ECO:0008006" key="5">
    <source>
        <dbReference type="Google" id="ProtNLM"/>
    </source>
</evidence>
<dbReference type="PROSITE" id="PS50005">
    <property type="entry name" value="TPR"/>
    <property type="match status" value="1"/>
</dbReference>
<accession>A0A7M3MET7</accession>